<feature type="region of interest" description="Disordered" evidence="1">
    <location>
        <begin position="24"/>
        <end position="59"/>
    </location>
</feature>
<dbReference type="RefSeq" id="WP_336557588.1">
    <property type="nucleotide sequence ID" value="NZ_JAYLLN010000016.1"/>
</dbReference>
<dbReference type="Proteomes" id="UP001363035">
    <property type="component" value="Unassembled WGS sequence"/>
</dbReference>
<name>A0ABU8I570_9SPHI</name>
<protein>
    <submittedName>
        <fullName evidence="2">Uncharacterized protein</fullName>
    </submittedName>
</protein>
<feature type="compositionally biased region" description="Basic and acidic residues" evidence="1">
    <location>
        <begin position="24"/>
        <end position="56"/>
    </location>
</feature>
<comment type="caution">
    <text evidence="2">The sequence shown here is derived from an EMBL/GenBank/DDBJ whole genome shotgun (WGS) entry which is preliminary data.</text>
</comment>
<keyword evidence="3" id="KW-1185">Reference proteome</keyword>
<reference evidence="2 3" key="1">
    <citation type="submission" date="2024-01" db="EMBL/GenBank/DDBJ databases">
        <title>Sphingobacterium tenebrionis sp. nov., a novel endophyte isolated from tenebrio molitor intestines.</title>
        <authorList>
            <person name="Zhang C."/>
        </authorList>
    </citation>
    <scope>NUCLEOTIDE SEQUENCE [LARGE SCALE GENOMIC DNA]</scope>
    <source>
        <strain evidence="2 3">PU5-4</strain>
    </source>
</reference>
<dbReference type="EMBL" id="JAYLLN010000016">
    <property type="protein sequence ID" value="MEI5984864.1"/>
    <property type="molecule type" value="Genomic_DNA"/>
</dbReference>
<evidence type="ECO:0000256" key="1">
    <source>
        <dbReference type="SAM" id="MobiDB-lite"/>
    </source>
</evidence>
<evidence type="ECO:0000313" key="2">
    <source>
        <dbReference type="EMBL" id="MEI5984864.1"/>
    </source>
</evidence>
<evidence type="ECO:0000313" key="3">
    <source>
        <dbReference type="Proteomes" id="UP001363035"/>
    </source>
</evidence>
<proteinExistence type="predicted"/>
<accession>A0ABU8I570</accession>
<sequence length="111" mass="12273">MPFGLVGLSLGVNFVLEMLQLGGEEGKGREGKGREGKGRDEGWREKVRGKDGDGRVGKGWNGRGSGWWLKWDGKGRGKLERERDGLGSCHAERSRSICTVVYEQILRLRSG</sequence>
<gene>
    <name evidence="2" type="ORF">VJ786_08115</name>
</gene>
<organism evidence="2 3">
    <name type="scientific">Sphingobacterium tenebrionis</name>
    <dbReference type="NCBI Taxonomy" id="3111775"/>
    <lineage>
        <taxon>Bacteria</taxon>
        <taxon>Pseudomonadati</taxon>
        <taxon>Bacteroidota</taxon>
        <taxon>Sphingobacteriia</taxon>
        <taxon>Sphingobacteriales</taxon>
        <taxon>Sphingobacteriaceae</taxon>
        <taxon>Sphingobacterium</taxon>
    </lineage>
</organism>